<dbReference type="AlphaFoldDB" id="A0A542ZUW8"/>
<dbReference type="SUPFAM" id="SSF46785">
    <property type="entry name" value="Winged helix' DNA-binding domain"/>
    <property type="match status" value="1"/>
</dbReference>
<comment type="caution">
    <text evidence="5">The sequence shown here is derived from an EMBL/GenBank/DDBJ whole genome shotgun (WGS) entry which is preliminary data.</text>
</comment>
<dbReference type="EMBL" id="VFOS01000001">
    <property type="protein sequence ID" value="TQL64147.1"/>
    <property type="molecule type" value="Genomic_DNA"/>
</dbReference>
<dbReference type="GO" id="GO:0003677">
    <property type="term" value="F:DNA binding"/>
    <property type="evidence" value="ECO:0007669"/>
    <property type="project" value="UniProtKB-KW"/>
</dbReference>
<dbReference type="InterPro" id="IPR036390">
    <property type="entry name" value="WH_DNA-bd_sf"/>
</dbReference>
<keyword evidence="6" id="KW-1185">Reference proteome</keyword>
<dbReference type="Gene3D" id="1.10.10.10">
    <property type="entry name" value="Winged helix-like DNA-binding domain superfamily/Winged helix DNA-binding domain"/>
    <property type="match status" value="1"/>
</dbReference>
<feature type="domain" description="HTH gntR-type" evidence="4">
    <location>
        <begin position="11"/>
        <end position="79"/>
    </location>
</feature>
<keyword evidence="1" id="KW-0805">Transcription regulation</keyword>
<dbReference type="GO" id="GO:0003700">
    <property type="term" value="F:DNA-binding transcription factor activity"/>
    <property type="evidence" value="ECO:0007669"/>
    <property type="project" value="InterPro"/>
</dbReference>
<keyword evidence="3" id="KW-0804">Transcription</keyword>
<evidence type="ECO:0000313" key="5">
    <source>
        <dbReference type="EMBL" id="TQL64147.1"/>
    </source>
</evidence>
<proteinExistence type="predicted"/>
<keyword evidence="2" id="KW-0238">DNA-binding</keyword>
<reference evidence="5 6" key="1">
    <citation type="submission" date="2019-06" db="EMBL/GenBank/DDBJ databases">
        <title>Sequencing the genomes of 1000 actinobacteria strains.</title>
        <authorList>
            <person name="Klenk H.-P."/>
        </authorList>
    </citation>
    <scope>NUCLEOTIDE SEQUENCE [LARGE SCALE GENOMIC DNA]</scope>
    <source>
        <strain evidence="5 6">DSM 4813</strain>
    </source>
</reference>
<dbReference type="InterPro" id="IPR000524">
    <property type="entry name" value="Tscrpt_reg_HTH_GntR"/>
</dbReference>
<dbReference type="CDD" id="cd07377">
    <property type="entry name" value="WHTH_GntR"/>
    <property type="match status" value="1"/>
</dbReference>
<dbReference type="OrthoDB" id="4307011at2"/>
<dbReference type="PANTHER" id="PTHR38445">
    <property type="entry name" value="HTH-TYPE TRANSCRIPTIONAL REPRESSOR YTRA"/>
    <property type="match status" value="1"/>
</dbReference>
<dbReference type="RefSeq" id="WP_142118885.1">
    <property type="nucleotide sequence ID" value="NZ_BAAASV010000003.1"/>
</dbReference>
<accession>A0A542ZUW8</accession>
<gene>
    <name evidence="5" type="ORF">FB461_0638</name>
</gene>
<dbReference type="PROSITE" id="PS50949">
    <property type="entry name" value="HTH_GNTR"/>
    <property type="match status" value="1"/>
</dbReference>
<dbReference type="Proteomes" id="UP000315389">
    <property type="component" value="Unassembled WGS sequence"/>
</dbReference>
<evidence type="ECO:0000256" key="1">
    <source>
        <dbReference type="ARBA" id="ARBA00023015"/>
    </source>
</evidence>
<dbReference type="SMART" id="SM00345">
    <property type="entry name" value="HTH_GNTR"/>
    <property type="match status" value="1"/>
</dbReference>
<dbReference type="Pfam" id="PF00392">
    <property type="entry name" value="GntR"/>
    <property type="match status" value="1"/>
</dbReference>
<evidence type="ECO:0000256" key="3">
    <source>
        <dbReference type="ARBA" id="ARBA00023163"/>
    </source>
</evidence>
<dbReference type="PANTHER" id="PTHR38445:SF9">
    <property type="entry name" value="HTH-TYPE TRANSCRIPTIONAL REPRESSOR YTRA"/>
    <property type="match status" value="1"/>
</dbReference>
<evidence type="ECO:0000313" key="6">
    <source>
        <dbReference type="Proteomes" id="UP000315389"/>
    </source>
</evidence>
<organism evidence="5 6">
    <name type="scientific">Rarobacter faecitabidus</name>
    <dbReference type="NCBI Taxonomy" id="13243"/>
    <lineage>
        <taxon>Bacteria</taxon>
        <taxon>Bacillati</taxon>
        <taxon>Actinomycetota</taxon>
        <taxon>Actinomycetes</taxon>
        <taxon>Micrococcales</taxon>
        <taxon>Rarobacteraceae</taxon>
        <taxon>Rarobacter</taxon>
    </lineage>
</organism>
<sequence length="118" mass="12821">MEITIDPASPVVPFEQIRGQIARQIAAGTLSAGARLGTVRQVAEQLGVAVNTVARAYRELEQAHLIETRGRNGTFVTSASTVVDDTARRAAADYVRLMRDLGISPADAEALVREEYRR</sequence>
<evidence type="ECO:0000256" key="2">
    <source>
        <dbReference type="ARBA" id="ARBA00023125"/>
    </source>
</evidence>
<evidence type="ECO:0000259" key="4">
    <source>
        <dbReference type="PROSITE" id="PS50949"/>
    </source>
</evidence>
<protein>
    <submittedName>
        <fullName evidence="5">GntR family transcriptional regulator</fullName>
    </submittedName>
</protein>
<name>A0A542ZUW8_RARFA</name>
<dbReference type="InterPro" id="IPR036388">
    <property type="entry name" value="WH-like_DNA-bd_sf"/>
</dbReference>